<name>A0ABX3YHG9_9ACTN</name>
<accession>A0ABX3YHG9</accession>
<dbReference type="InterPro" id="IPR005509">
    <property type="entry name" value="AfsA_hotdog_dom"/>
</dbReference>
<evidence type="ECO:0000259" key="1">
    <source>
        <dbReference type="Pfam" id="PF03756"/>
    </source>
</evidence>
<protein>
    <recommendedName>
        <fullName evidence="1">A-factor biosynthesis hotdog domain-containing protein</fullName>
    </recommendedName>
</protein>
<dbReference type="NCBIfam" id="NF041195">
    <property type="entry name" value="ScbA_BarX_GamBu"/>
    <property type="match status" value="1"/>
</dbReference>
<dbReference type="Pfam" id="PF03756">
    <property type="entry name" value="AfsA"/>
    <property type="match status" value="2"/>
</dbReference>
<sequence>MPASAFQVEPAVSDAGTGRCCAASTAGRGGFAPVTLTSTVPSELVHRAAVAEVLLTGWRRVDDSRFVMTAQWPRGHCFFTPVAGGYHDPLIGCETLRQIGLLLGHAEFGVPFGHQFLVRDIGLAVRPRHLRVGYEPAALSIDVTCTQIERRGGNLARLRLEAVFRRDGDVVATGGGSFSCLAPQVYRRVRGARVLARDCRRLAPISAAAPRSVGRVSPMDVVLSPTGEHNRWLLRTDTRHPVLFEHAVDHVPGMVLIEAARQATASALGRPRYLPLSITGEFTRYTELATPCAIQARRLPGAAPAGQESVLVSAVQDGAQVFACTVTAGPHEP</sequence>
<dbReference type="Proteomes" id="UP000194266">
    <property type="component" value="Unassembled WGS sequence"/>
</dbReference>
<dbReference type="InterPro" id="IPR047757">
    <property type="entry name" value="AfsA-like"/>
</dbReference>
<organism evidence="2 3">
    <name type="scientific">Streptomyces pharetrae CZA14</name>
    <dbReference type="NCBI Taxonomy" id="1144883"/>
    <lineage>
        <taxon>Bacteria</taxon>
        <taxon>Bacillati</taxon>
        <taxon>Actinomycetota</taxon>
        <taxon>Actinomycetes</taxon>
        <taxon>Kitasatosporales</taxon>
        <taxon>Streptomycetaceae</taxon>
        <taxon>Streptomyces</taxon>
    </lineage>
</organism>
<comment type="caution">
    <text evidence="2">The sequence shown here is derived from an EMBL/GenBank/DDBJ whole genome shotgun (WGS) entry which is preliminary data.</text>
</comment>
<evidence type="ECO:0000313" key="2">
    <source>
        <dbReference type="EMBL" id="OSZ58956.1"/>
    </source>
</evidence>
<dbReference type="EMBL" id="MRYD01000096">
    <property type="protein sequence ID" value="OSZ58956.1"/>
    <property type="molecule type" value="Genomic_DNA"/>
</dbReference>
<evidence type="ECO:0000313" key="3">
    <source>
        <dbReference type="Proteomes" id="UP000194266"/>
    </source>
</evidence>
<keyword evidence="3" id="KW-1185">Reference proteome</keyword>
<gene>
    <name evidence="2" type="ORF">OQI_18845</name>
</gene>
<feature type="domain" description="A-factor biosynthesis hotdog" evidence="1">
    <location>
        <begin position="213"/>
        <end position="318"/>
    </location>
</feature>
<proteinExistence type="predicted"/>
<reference evidence="2 3" key="1">
    <citation type="submission" date="2016-12" db="EMBL/GenBank/DDBJ databases">
        <title>Genome Mining:The Detection of Biosynthetic Gene Clusters to Aid in the Expression of Curamycin A produced by Streptomyces sp. strain CZA14.</title>
        <authorList>
            <person name="Durrell K.A."/>
            <person name="Kirby B.M."/>
            <person name="Khan W."/>
            <person name="Mthethwa T."/>
            <person name="Le Roes-Hill M."/>
        </authorList>
    </citation>
    <scope>NUCLEOTIDE SEQUENCE [LARGE SCALE GENOMIC DNA]</scope>
    <source>
        <strain evidence="2 3">CZA14</strain>
    </source>
</reference>
<feature type="domain" description="A-factor biosynthesis hotdog" evidence="1">
    <location>
        <begin position="44"/>
        <end position="179"/>
    </location>
</feature>